<reference evidence="3 4" key="1">
    <citation type="submission" date="2019-07" db="EMBL/GenBank/DDBJ databases">
        <title>New species of Amycolatopsis and Streptomyces.</title>
        <authorList>
            <person name="Duangmal K."/>
            <person name="Teo W.F.A."/>
            <person name="Lipun K."/>
        </authorList>
    </citation>
    <scope>NUCLEOTIDE SEQUENCE [LARGE SCALE GENOMIC DNA]</scope>
    <source>
        <strain evidence="3 4">TISTR 2346</strain>
    </source>
</reference>
<keyword evidence="2" id="KW-0413">Isomerase</keyword>
<keyword evidence="4" id="KW-1185">Reference proteome</keyword>
<proteinExistence type="inferred from homology"/>
<sequence length="615" mass="70186">MTSNPGTVTFTFSDTIAGRISRHDREARQVTVVTADGRAFDIALDGGPSAELLHNLGEPYQDASGHIDTLMQEGRYLLAYGIFYPRGDGLRFEAKRLVFVGRDADDHRFEEDGWWIRQIQEIAAFYRRAQFGDGPVDFTRYRTEIRLSGDKTASHVQETDTISRLVYGMASAFLLTGEDEYLEVAERGTEYLREHMRFVDADENVVYWYHGLKVDGDTEKKLFTSEFSDDYDALPAYEQIYALAGPIQTYRVTGDPRIRADADATIRLFDRFYLDPEHGGYFSHIDPILLSPEHESLGPNRARKNWNSVGDHAPAYLINLYLATGEKAYADMLEYTFDTIVERFPDPKNSPFVQERFHKDWSHDTTHGWQQNRAVVGHNLKIAWNLMRMHSLHPKDRYLELATAIGETMPEVGSDRQRGGWYDVVERTKAEGEDRFRFTWHDRKAWWQQEQAILAYLILHGITGREDFRTEARDAQSFYNAFFLDHDEGAVYFNTLASGLPYLLGVERLKGSHSMSMYHSAELCYLAAVYNNLLVGGRSMDFWFKPDPALLPGRVLRVAPDLLPPGSVRIDSVEIDGEPHTDFAAEGLTVRLPETSGRVKVKVRLTANSRTEVTG</sequence>
<dbReference type="GO" id="GO:0016853">
    <property type="term" value="F:isomerase activity"/>
    <property type="evidence" value="ECO:0007669"/>
    <property type="project" value="UniProtKB-KW"/>
</dbReference>
<dbReference type="InterPro" id="IPR008928">
    <property type="entry name" value="6-hairpin_glycosidase_sf"/>
</dbReference>
<evidence type="ECO:0000313" key="3">
    <source>
        <dbReference type="EMBL" id="MPY41166.1"/>
    </source>
</evidence>
<name>A0A5N8W2M8_9ACTN</name>
<accession>A0A5N8W2M8</accession>
<protein>
    <submittedName>
        <fullName evidence="3">N-acyl-D-glucosamine 2-epimerase</fullName>
    </submittedName>
</protein>
<dbReference type="Proteomes" id="UP000326979">
    <property type="component" value="Unassembled WGS sequence"/>
</dbReference>
<dbReference type="InterPro" id="IPR010819">
    <property type="entry name" value="AGE/CE"/>
</dbReference>
<dbReference type="PANTHER" id="PTHR42899:SF1">
    <property type="entry name" value="SPERMATOGENESIS-ASSOCIATED PROTEIN 20"/>
    <property type="match status" value="1"/>
</dbReference>
<comment type="similarity">
    <text evidence="1">Belongs to the N-acylglucosamine 2-epimerase family.</text>
</comment>
<organism evidence="3 4">
    <name type="scientific">Streptomyces phyllanthi</name>
    <dbReference type="NCBI Taxonomy" id="1803180"/>
    <lineage>
        <taxon>Bacteria</taxon>
        <taxon>Bacillati</taxon>
        <taxon>Actinomycetota</taxon>
        <taxon>Actinomycetes</taxon>
        <taxon>Kitasatosporales</taxon>
        <taxon>Streptomycetaceae</taxon>
        <taxon>Streptomyces</taxon>
    </lineage>
</organism>
<dbReference type="Pfam" id="PF07221">
    <property type="entry name" value="GlcNAc_2-epim"/>
    <property type="match status" value="1"/>
</dbReference>
<dbReference type="InterPro" id="IPR012341">
    <property type="entry name" value="6hp_glycosidase-like_sf"/>
</dbReference>
<comment type="caution">
    <text evidence="3">The sequence shown here is derived from an EMBL/GenBank/DDBJ whole genome shotgun (WGS) entry which is preliminary data.</text>
</comment>
<dbReference type="OrthoDB" id="5141876at2"/>
<gene>
    <name evidence="3" type="ORF">FNH04_14985</name>
</gene>
<dbReference type="EMBL" id="VJZE01000084">
    <property type="protein sequence ID" value="MPY41166.1"/>
    <property type="molecule type" value="Genomic_DNA"/>
</dbReference>
<dbReference type="RefSeq" id="WP_152784352.1">
    <property type="nucleotide sequence ID" value="NZ_BAABEQ010000026.1"/>
</dbReference>
<dbReference type="PANTHER" id="PTHR42899">
    <property type="entry name" value="SPERMATOGENESIS-ASSOCIATED PROTEIN 20"/>
    <property type="match status" value="1"/>
</dbReference>
<dbReference type="SUPFAM" id="SSF48208">
    <property type="entry name" value="Six-hairpin glycosidases"/>
    <property type="match status" value="1"/>
</dbReference>
<dbReference type="Gene3D" id="1.50.10.10">
    <property type="match status" value="1"/>
</dbReference>
<evidence type="ECO:0000256" key="1">
    <source>
        <dbReference type="ARBA" id="ARBA00008558"/>
    </source>
</evidence>
<dbReference type="InterPro" id="IPR024705">
    <property type="entry name" value="Ssp411"/>
</dbReference>
<dbReference type="AlphaFoldDB" id="A0A5N8W2M8"/>
<evidence type="ECO:0000256" key="2">
    <source>
        <dbReference type="ARBA" id="ARBA00023235"/>
    </source>
</evidence>
<dbReference type="GO" id="GO:0005975">
    <property type="term" value="P:carbohydrate metabolic process"/>
    <property type="evidence" value="ECO:0007669"/>
    <property type="project" value="InterPro"/>
</dbReference>
<evidence type="ECO:0000313" key="4">
    <source>
        <dbReference type="Proteomes" id="UP000326979"/>
    </source>
</evidence>